<accession>A0A154PSJ6</accession>
<feature type="compositionally biased region" description="Basic and acidic residues" evidence="1">
    <location>
        <begin position="34"/>
        <end position="63"/>
    </location>
</feature>
<organism evidence="2 3">
    <name type="scientific">Dufourea novaeangliae</name>
    <name type="common">Sweat bee</name>
    <dbReference type="NCBI Taxonomy" id="178035"/>
    <lineage>
        <taxon>Eukaryota</taxon>
        <taxon>Metazoa</taxon>
        <taxon>Ecdysozoa</taxon>
        <taxon>Arthropoda</taxon>
        <taxon>Hexapoda</taxon>
        <taxon>Insecta</taxon>
        <taxon>Pterygota</taxon>
        <taxon>Neoptera</taxon>
        <taxon>Endopterygota</taxon>
        <taxon>Hymenoptera</taxon>
        <taxon>Apocrita</taxon>
        <taxon>Aculeata</taxon>
        <taxon>Apoidea</taxon>
        <taxon>Anthophila</taxon>
        <taxon>Halictidae</taxon>
        <taxon>Rophitinae</taxon>
        <taxon>Dufourea</taxon>
    </lineage>
</organism>
<protein>
    <submittedName>
        <fullName evidence="2">Uncharacterized protein</fullName>
    </submittedName>
</protein>
<evidence type="ECO:0000313" key="3">
    <source>
        <dbReference type="Proteomes" id="UP000076502"/>
    </source>
</evidence>
<name>A0A154PSJ6_DUFNO</name>
<feature type="region of interest" description="Disordered" evidence="1">
    <location>
        <begin position="158"/>
        <end position="187"/>
    </location>
</feature>
<reference evidence="2 3" key="1">
    <citation type="submission" date="2015-07" db="EMBL/GenBank/DDBJ databases">
        <title>The genome of Dufourea novaeangliae.</title>
        <authorList>
            <person name="Pan H."/>
            <person name="Kapheim K."/>
        </authorList>
    </citation>
    <scope>NUCLEOTIDE SEQUENCE [LARGE SCALE GENOMIC DNA]</scope>
    <source>
        <strain evidence="2">0120121106</strain>
        <tissue evidence="2">Whole body</tissue>
    </source>
</reference>
<keyword evidence="3" id="KW-1185">Reference proteome</keyword>
<gene>
    <name evidence="2" type="ORF">WN55_07476</name>
</gene>
<dbReference type="AlphaFoldDB" id="A0A154PSJ6"/>
<proteinExistence type="predicted"/>
<dbReference type="EMBL" id="KQ435119">
    <property type="protein sequence ID" value="KZC14727.1"/>
    <property type="molecule type" value="Genomic_DNA"/>
</dbReference>
<sequence length="187" mass="20601">MRRISQKVLPEIQFQAARPAGRWSGARALGQERASAEREKLGKRTADGERGTRRVETEEEKLRVSGGPAREAGKIEEKRRAAGWLDKTGLRKPHTYKLRLTLLSGVGRGGKHGDCPVPGPANERGHLTGLIYVQFGHIDGVQVEQREERNALSFPGLPVSPVDICSSTNNGLSECEEEPEDGRNETR</sequence>
<feature type="region of interest" description="Disordered" evidence="1">
    <location>
        <begin position="19"/>
        <end position="72"/>
    </location>
</feature>
<evidence type="ECO:0000256" key="1">
    <source>
        <dbReference type="SAM" id="MobiDB-lite"/>
    </source>
</evidence>
<evidence type="ECO:0000313" key="2">
    <source>
        <dbReference type="EMBL" id="KZC14727.1"/>
    </source>
</evidence>
<dbReference type="Proteomes" id="UP000076502">
    <property type="component" value="Unassembled WGS sequence"/>
</dbReference>